<organism evidence="2 3">
    <name type="scientific">Byssothecium circinans</name>
    <dbReference type="NCBI Taxonomy" id="147558"/>
    <lineage>
        <taxon>Eukaryota</taxon>
        <taxon>Fungi</taxon>
        <taxon>Dikarya</taxon>
        <taxon>Ascomycota</taxon>
        <taxon>Pezizomycotina</taxon>
        <taxon>Dothideomycetes</taxon>
        <taxon>Pleosporomycetidae</taxon>
        <taxon>Pleosporales</taxon>
        <taxon>Massarineae</taxon>
        <taxon>Massarinaceae</taxon>
        <taxon>Byssothecium</taxon>
    </lineage>
</organism>
<evidence type="ECO:0000313" key="3">
    <source>
        <dbReference type="Proteomes" id="UP000800035"/>
    </source>
</evidence>
<dbReference type="Proteomes" id="UP000800035">
    <property type="component" value="Unassembled WGS sequence"/>
</dbReference>
<proteinExistence type="predicted"/>
<accession>A0A6A5TB36</accession>
<gene>
    <name evidence="2" type="ORF">CC80DRAFT_510126</name>
</gene>
<keyword evidence="3" id="KW-1185">Reference proteome</keyword>
<protein>
    <submittedName>
        <fullName evidence="2">Uncharacterized protein</fullName>
    </submittedName>
</protein>
<feature type="compositionally biased region" description="Polar residues" evidence="1">
    <location>
        <begin position="1"/>
        <end position="15"/>
    </location>
</feature>
<evidence type="ECO:0000313" key="2">
    <source>
        <dbReference type="EMBL" id="KAF1949933.1"/>
    </source>
</evidence>
<sequence>MSSRSLRYLTDSNASSPPPPLIKTSFPSTNDYFDEIIPRAAERWTQNVCSTSYYPIAGREKELEVKQEPQGSSLRTRKKLRSMGGVATEQDAQDALDAVLVKESVDYIDVGAAPSTAHHSASEWEQWCLNCLLGDESSLEHAYNETTLEIKVESPDWDKLFSKFQK</sequence>
<dbReference type="AlphaFoldDB" id="A0A6A5TB36"/>
<name>A0A6A5TB36_9PLEO</name>
<feature type="region of interest" description="Disordered" evidence="1">
    <location>
        <begin position="1"/>
        <end position="27"/>
    </location>
</feature>
<dbReference type="EMBL" id="ML977030">
    <property type="protein sequence ID" value="KAF1949933.1"/>
    <property type="molecule type" value="Genomic_DNA"/>
</dbReference>
<reference evidence="2" key="1">
    <citation type="journal article" date="2020" name="Stud. Mycol.">
        <title>101 Dothideomycetes genomes: a test case for predicting lifestyles and emergence of pathogens.</title>
        <authorList>
            <person name="Haridas S."/>
            <person name="Albert R."/>
            <person name="Binder M."/>
            <person name="Bloem J."/>
            <person name="Labutti K."/>
            <person name="Salamov A."/>
            <person name="Andreopoulos B."/>
            <person name="Baker S."/>
            <person name="Barry K."/>
            <person name="Bills G."/>
            <person name="Bluhm B."/>
            <person name="Cannon C."/>
            <person name="Castanera R."/>
            <person name="Culley D."/>
            <person name="Daum C."/>
            <person name="Ezra D."/>
            <person name="Gonzalez J."/>
            <person name="Henrissat B."/>
            <person name="Kuo A."/>
            <person name="Liang C."/>
            <person name="Lipzen A."/>
            <person name="Lutzoni F."/>
            <person name="Magnuson J."/>
            <person name="Mondo S."/>
            <person name="Nolan M."/>
            <person name="Ohm R."/>
            <person name="Pangilinan J."/>
            <person name="Park H.-J."/>
            <person name="Ramirez L."/>
            <person name="Alfaro M."/>
            <person name="Sun H."/>
            <person name="Tritt A."/>
            <person name="Yoshinaga Y."/>
            <person name="Zwiers L.-H."/>
            <person name="Turgeon B."/>
            <person name="Goodwin S."/>
            <person name="Spatafora J."/>
            <person name="Crous P."/>
            <person name="Grigoriev I."/>
        </authorList>
    </citation>
    <scope>NUCLEOTIDE SEQUENCE</scope>
    <source>
        <strain evidence="2">CBS 675.92</strain>
    </source>
</reference>
<evidence type="ECO:0000256" key="1">
    <source>
        <dbReference type="SAM" id="MobiDB-lite"/>
    </source>
</evidence>